<protein>
    <recommendedName>
        <fullName evidence="2">M23ase beta-sheet core domain-containing protein</fullName>
    </recommendedName>
</protein>
<dbReference type="Gene3D" id="6.10.250.3150">
    <property type="match status" value="1"/>
</dbReference>
<accession>A0A2H0RIH8</accession>
<organism evidence="3 4">
    <name type="scientific">Candidatus Vogelbacteria bacterium CG10_big_fil_rev_8_21_14_0_10_49_38</name>
    <dbReference type="NCBI Taxonomy" id="1975043"/>
    <lineage>
        <taxon>Bacteria</taxon>
        <taxon>Candidatus Vogeliibacteriota</taxon>
    </lineage>
</organism>
<keyword evidence="1" id="KW-0175">Coiled coil</keyword>
<dbReference type="CDD" id="cd12797">
    <property type="entry name" value="M23_peptidase"/>
    <property type="match status" value="1"/>
</dbReference>
<dbReference type="InterPro" id="IPR016047">
    <property type="entry name" value="M23ase_b-sheet_dom"/>
</dbReference>
<gene>
    <name evidence="3" type="ORF">COV08_02975</name>
</gene>
<evidence type="ECO:0000313" key="4">
    <source>
        <dbReference type="Proteomes" id="UP000230431"/>
    </source>
</evidence>
<dbReference type="Gene3D" id="2.70.70.10">
    <property type="entry name" value="Glucose Permease (Domain IIA)"/>
    <property type="match status" value="1"/>
</dbReference>
<evidence type="ECO:0000256" key="1">
    <source>
        <dbReference type="SAM" id="Coils"/>
    </source>
</evidence>
<feature type="domain" description="M23ase beta-sheet core" evidence="2">
    <location>
        <begin position="311"/>
        <end position="404"/>
    </location>
</feature>
<dbReference type="Pfam" id="PF01551">
    <property type="entry name" value="Peptidase_M23"/>
    <property type="match status" value="1"/>
</dbReference>
<dbReference type="InterPro" id="IPR011055">
    <property type="entry name" value="Dup_hybrid_motif"/>
</dbReference>
<dbReference type="SUPFAM" id="SSF51261">
    <property type="entry name" value="Duplicated hybrid motif"/>
    <property type="match status" value="1"/>
</dbReference>
<name>A0A2H0RIH8_9BACT</name>
<reference evidence="3 4" key="1">
    <citation type="submission" date="2017-09" db="EMBL/GenBank/DDBJ databases">
        <title>Depth-based differentiation of microbial function through sediment-hosted aquifers and enrichment of novel symbionts in the deep terrestrial subsurface.</title>
        <authorList>
            <person name="Probst A.J."/>
            <person name="Ladd B."/>
            <person name="Jarett J.K."/>
            <person name="Geller-Mcgrath D.E."/>
            <person name="Sieber C.M."/>
            <person name="Emerson J.B."/>
            <person name="Anantharaman K."/>
            <person name="Thomas B.C."/>
            <person name="Malmstrom R."/>
            <person name="Stieglmeier M."/>
            <person name="Klingl A."/>
            <person name="Woyke T."/>
            <person name="Ryan C.M."/>
            <person name="Banfield J.F."/>
        </authorList>
    </citation>
    <scope>NUCLEOTIDE SEQUENCE [LARGE SCALE GENOMIC DNA]</scope>
    <source>
        <strain evidence="3">CG10_big_fil_rev_8_21_14_0_10_49_38</strain>
    </source>
</reference>
<proteinExistence type="predicted"/>
<evidence type="ECO:0000313" key="3">
    <source>
        <dbReference type="EMBL" id="PIR45834.1"/>
    </source>
</evidence>
<comment type="caution">
    <text evidence="3">The sequence shown here is derived from an EMBL/GenBank/DDBJ whole genome shotgun (WGS) entry which is preliminary data.</text>
</comment>
<dbReference type="PANTHER" id="PTHR21666">
    <property type="entry name" value="PEPTIDASE-RELATED"/>
    <property type="match status" value="1"/>
</dbReference>
<dbReference type="EMBL" id="PCYK01000025">
    <property type="protein sequence ID" value="PIR45834.1"/>
    <property type="molecule type" value="Genomic_DNA"/>
</dbReference>
<evidence type="ECO:0000259" key="2">
    <source>
        <dbReference type="Pfam" id="PF01551"/>
    </source>
</evidence>
<dbReference type="AlphaFoldDB" id="A0A2H0RIH8"/>
<dbReference type="InterPro" id="IPR050570">
    <property type="entry name" value="Cell_wall_metabolism_enzyme"/>
</dbReference>
<dbReference type="GO" id="GO:0004222">
    <property type="term" value="F:metalloendopeptidase activity"/>
    <property type="evidence" value="ECO:0007669"/>
    <property type="project" value="TreeGrafter"/>
</dbReference>
<dbReference type="Proteomes" id="UP000230431">
    <property type="component" value="Unassembled WGS sequence"/>
</dbReference>
<feature type="coiled-coil region" evidence="1">
    <location>
        <begin position="35"/>
        <end position="262"/>
    </location>
</feature>
<dbReference type="PANTHER" id="PTHR21666:SF270">
    <property type="entry name" value="MUREIN HYDROLASE ACTIVATOR ENVC"/>
    <property type="match status" value="1"/>
</dbReference>
<sequence>MRKKLLSQLKFTRQILLIAGLTIMIMTGLVALKPATLSAQTIEELRRKIQSHESEIKKLDEEIDRYRKEISQTKEVSASLAQEIKRLEAAKAKLRADIAVTRNKISITDLNIQRLDQGIKTAAEQIEADRDAIKETFRQINEQEQISLPELLAGTETAAALWTGLDRYQSLNRGLETQITRLRQNKKNLEGDKQEKEAEKRQLSTLERQLADQRQITEATQRDKDSLLSATKNQEANYQKLLTDRLKKKRQVEAEIRKAETELQYVLDPTKLPTAGTGVLAWPLAKIKLTQSFGHTNFSKSPAGMVYNGNGHNGIDLSAATGDRVLVAESGVVLGQGDTDQTCRAASYGKWILIGHDNGLATLYAHLSAIKVTEGQRVTRSQLIGYSGNTGYTTGPHLHFSVIVREAVKVGTLQSKVPGCGVYRLPLASYSAYLNPLNYL</sequence>